<dbReference type="PANTHER" id="PTHR33446">
    <property type="entry name" value="PROTEIN TONB-RELATED"/>
    <property type="match status" value="1"/>
</dbReference>
<comment type="function">
    <text evidence="13">Interacts with outer membrane receptor proteins that carry out high-affinity binding and energy dependent uptake into the periplasmic space of specific substrates. It could act to transduce energy from the cytoplasmic membrane to specific energy-requiring processes in the outer membrane, resulting in the release into the periplasm of ligands bound by these outer membrane proteins.</text>
</comment>
<feature type="domain" description="TonB C-terminal" evidence="16">
    <location>
        <begin position="150"/>
        <end position="239"/>
    </location>
</feature>
<protein>
    <recommendedName>
        <fullName evidence="3 13">Protein TonB</fullName>
    </recommendedName>
</protein>
<evidence type="ECO:0000313" key="18">
    <source>
        <dbReference type="Proteomes" id="UP000612266"/>
    </source>
</evidence>
<dbReference type="GO" id="GO:0015031">
    <property type="term" value="P:protein transport"/>
    <property type="evidence" value="ECO:0007669"/>
    <property type="project" value="UniProtKB-UniRule"/>
</dbReference>
<dbReference type="SUPFAM" id="SSF74653">
    <property type="entry name" value="TolA/TonB C-terminal domain"/>
    <property type="match status" value="1"/>
</dbReference>
<keyword evidence="13" id="KW-0735">Signal-anchor</keyword>
<feature type="compositionally biased region" description="Acidic residues" evidence="14">
    <location>
        <begin position="66"/>
        <end position="78"/>
    </location>
</feature>
<reference evidence="17" key="1">
    <citation type="submission" date="2020-11" db="EMBL/GenBank/DDBJ databases">
        <title>Enhanced detection system for hospital associated transmission using whole genome sequencing surveillance.</title>
        <authorList>
            <person name="Harrison L.H."/>
            <person name="Van Tyne D."/>
            <person name="Marsh J.W."/>
            <person name="Griffith M.P."/>
            <person name="Snyder D.J."/>
            <person name="Cooper V.S."/>
            <person name="Mustapha M."/>
        </authorList>
    </citation>
    <scope>NUCLEOTIDE SEQUENCE</scope>
    <source>
        <strain evidence="17">PR00070</strain>
    </source>
</reference>
<comment type="similarity">
    <text evidence="2 13">Belongs to the TonB family.</text>
</comment>
<dbReference type="InterPro" id="IPR003538">
    <property type="entry name" value="TonB"/>
</dbReference>
<comment type="subcellular location">
    <subcellularLocation>
        <location evidence="1 13">Cell inner membrane</location>
        <topology evidence="1 13">Single-pass membrane protein</topology>
        <orientation evidence="1 13">Periplasmic side</orientation>
    </subcellularLocation>
</comment>
<keyword evidence="5 13" id="KW-1003">Cell membrane</keyword>
<keyword evidence="11" id="KW-0472">Membrane</keyword>
<gene>
    <name evidence="17" type="primary">tonB</name>
    <name evidence="17" type="ORF">I4901_01375</name>
</gene>
<dbReference type="InterPro" id="IPR037682">
    <property type="entry name" value="TonB_C"/>
</dbReference>
<dbReference type="GO" id="GO:0030288">
    <property type="term" value="C:outer membrane-bounded periplasmic space"/>
    <property type="evidence" value="ECO:0007669"/>
    <property type="project" value="InterPro"/>
</dbReference>
<name>A0A6G6STW7_9GAMM</name>
<evidence type="ECO:0000256" key="15">
    <source>
        <dbReference type="SAM" id="SignalP"/>
    </source>
</evidence>
<evidence type="ECO:0000256" key="14">
    <source>
        <dbReference type="SAM" id="MobiDB-lite"/>
    </source>
</evidence>
<dbReference type="NCBIfam" id="NF008082">
    <property type="entry name" value="PRK10819.1-3"/>
    <property type="match status" value="1"/>
</dbReference>
<dbReference type="GO" id="GO:0055085">
    <property type="term" value="P:transmembrane transport"/>
    <property type="evidence" value="ECO:0007669"/>
    <property type="project" value="InterPro"/>
</dbReference>
<evidence type="ECO:0000313" key="17">
    <source>
        <dbReference type="EMBL" id="MBG2913028.1"/>
    </source>
</evidence>
<organism evidence="17 18">
    <name type="scientific">Proteus terrae subsp. cibarius</name>
    <dbReference type="NCBI Taxonomy" id="626774"/>
    <lineage>
        <taxon>Bacteria</taxon>
        <taxon>Pseudomonadati</taxon>
        <taxon>Pseudomonadota</taxon>
        <taxon>Gammaproteobacteria</taxon>
        <taxon>Enterobacterales</taxon>
        <taxon>Morganellaceae</taxon>
        <taxon>Proteus</taxon>
    </lineage>
</organism>
<feature type="region of interest" description="Disordered" evidence="14">
    <location>
        <begin position="47"/>
        <end position="168"/>
    </location>
</feature>
<evidence type="ECO:0000256" key="1">
    <source>
        <dbReference type="ARBA" id="ARBA00004383"/>
    </source>
</evidence>
<comment type="subunit">
    <text evidence="12">Homodimer. Forms a complex with the accessory proteins ExbB and ExbD.</text>
</comment>
<dbReference type="GO" id="GO:0031992">
    <property type="term" value="F:energy transducer activity"/>
    <property type="evidence" value="ECO:0007669"/>
    <property type="project" value="InterPro"/>
</dbReference>
<dbReference type="PANTHER" id="PTHR33446:SF8">
    <property type="entry name" value="PROTEIN TONB"/>
    <property type="match status" value="1"/>
</dbReference>
<evidence type="ECO:0000256" key="9">
    <source>
        <dbReference type="ARBA" id="ARBA00022927"/>
    </source>
</evidence>
<dbReference type="PRINTS" id="PR01374">
    <property type="entry name" value="TONBPROTEIN"/>
</dbReference>
<dbReference type="GeneID" id="57332773"/>
<feature type="chain" id="PRO_5043501356" description="Protein TonB" evidence="15">
    <location>
        <begin position="21"/>
        <end position="239"/>
    </location>
</feature>
<proteinExistence type="inferred from homology"/>
<sequence length="239" mass="26468">MRWKLWVLISLCLHASLVAAAMLYVVEDKPVTPEPISIQMLAFAADEPAGEPEPVVEEVTPPEPEPVVEPEPEPEPEPIPDVKPIIEKPIEKKPEPKPKPKPKPVDKPKPPVERPQPLVVNKGNDLKNLNPTAKPSDKGDEKPVAVASSGEGKVPNAVRQGLPEYPPRARAVGMEGTIKVRFDVDADGRVDNVEIISADPKNVFEREVKRAMRQWRYEKIPYKGKVVLIEFKMTGISTS</sequence>
<dbReference type="PROSITE" id="PS52015">
    <property type="entry name" value="TONB_CTD"/>
    <property type="match status" value="1"/>
</dbReference>
<keyword evidence="8" id="KW-0677">Repeat</keyword>
<dbReference type="EMBL" id="JADSJR010000001">
    <property type="protein sequence ID" value="MBG2913028.1"/>
    <property type="molecule type" value="Genomic_DNA"/>
</dbReference>
<keyword evidence="10" id="KW-1133">Transmembrane helix</keyword>
<dbReference type="PROSITE" id="PS00018">
    <property type="entry name" value="EF_HAND_1"/>
    <property type="match status" value="1"/>
</dbReference>
<evidence type="ECO:0000256" key="7">
    <source>
        <dbReference type="ARBA" id="ARBA00022692"/>
    </source>
</evidence>
<dbReference type="Proteomes" id="UP000612266">
    <property type="component" value="Unassembled WGS sequence"/>
</dbReference>
<evidence type="ECO:0000256" key="12">
    <source>
        <dbReference type="ARBA" id="ARBA00025849"/>
    </source>
</evidence>
<evidence type="ECO:0000256" key="3">
    <source>
        <dbReference type="ARBA" id="ARBA00022362"/>
    </source>
</evidence>
<comment type="caution">
    <text evidence="17">The sequence shown here is derived from an EMBL/GenBank/DDBJ whole genome shotgun (WGS) entry which is preliminary data.</text>
</comment>
<dbReference type="GO" id="GO:0015891">
    <property type="term" value="P:siderophore transport"/>
    <property type="evidence" value="ECO:0007669"/>
    <property type="project" value="InterPro"/>
</dbReference>
<keyword evidence="4 13" id="KW-0813">Transport</keyword>
<dbReference type="InterPro" id="IPR051045">
    <property type="entry name" value="TonB-dependent_transducer"/>
</dbReference>
<evidence type="ECO:0000256" key="10">
    <source>
        <dbReference type="ARBA" id="ARBA00022989"/>
    </source>
</evidence>
<evidence type="ECO:0000259" key="16">
    <source>
        <dbReference type="PROSITE" id="PS52015"/>
    </source>
</evidence>
<dbReference type="GO" id="GO:0098797">
    <property type="term" value="C:plasma membrane protein complex"/>
    <property type="evidence" value="ECO:0007669"/>
    <property type="project" value="TreeGrafter"/>
</dbReference>
<dbReference type="AlphaFoldDB" id="A0A6G6STW7"/>
<evidence type="ECO:0000256" key="6">
    <source>
        <dbReference type="ARBA" id="ARBA00022519"/>
    </source>
</evidence>
<dbReference type="InterPro" id="IPR006260">
    <property type="entry name" value="TonB/TolA_C"/>
</dbReference>
<accession>A0A6G6STW7</accession>
<evidence type="ECO:0000256" key="11">
    <source>
        <dbReference type="ARBA" id="ARBA00023136"/>
    </source>
</evidence>
<keyword evidence="7" id="KW-0812">Transmembrane</keyword>
<dbReference type="Pfam" id="PF03544">
    <property type="entry name" value="TonB_C"/>
    <property type="match status" value="1"/>
</dbReference>
<feature type="signal peptide" evidence="15">
    <location>
        <begin position="1"/>
        <end position="20"/>
    </location>
</feature>
<evidence type="ECO:0000256" key="13">
    <source>
        <dbReference type="RuleBase" id="RU362123"/>
    </source>
</evidence>
<dbReference type="Gene3D" id="3.30.2420.10">
    <property type="entry name" value="TonB"/>
    <property type="match status" value="1"/>
</dbReference>
<evidence type="ECO:0000256" key="8">
    <source>
        <dbReference type="ARBA" id="ARBA00022737"/>
    </source>
</evidence>
<dbReference type="InterPro" id="IPR018247">
    <property type="entry name" value="EF_Hand_1_Ca_BS"/>
</dbReference>
<keyword evidence="15" id="KW-0732">Signal</keyword>
<feature type="compositionally biased region" description="Basic and acidic residues" evidence="14">
    <location>
        <begin position="84"/>
        <end position="112"/>
    </location>
</feature>
<dbReference type="RefSeq" id="WP_099659689.1">
    <property type="nucleotide sequence ID" value="NZ_CP047349.1"/>
</dbReference>
<dbReference type="NCBIfam" id="TIGR01352">
    <property type="entry name" value="tonB_Cterm"/>
    <property type="match status" value="1"/>
</dbReference>
<keyword evidence="6 13" id="KW-0997">Cell inner membrane</keyword>
<keyword evidence="9 13" id="KW-0653">Protein transport</keyword>
<evidence type="ECO:0000256" key="2">
    <source>
        <dbReference type="ARBA" id="ARBA00006555"/>
    </source>
</evidence>
<evidence type="ECO:0000256" key="4">
    <source>
        <dbReference type="ARBA" id="ARBA00022448"/>
    </source>
</evidence>
<evidence type="ECO:0000256" key="5">
    <source>
        <dbReference type="ARBA" id="ARBA00022475"/>
    </source>
</evidence>